<sequence length="152" mass="17485">VIFVCSLVCSKKFKKLNSLLGVCERCRKKTVIHEVKRIDNKDCSFCSNGCLLLFHRDLDRKWGKHCSSCSYCLSVSRTALSATAAGRQREFCSKRCRSKFRTLISHVRRAALWESTSQCCPDSIFNFYNLPGKQNISEKCNKTRRNSNKVFI</sequence>
<accession>A0A3B5M150</accession>
<evidence type="ECO:0000259" key="1">
    <source>
        <dbReference type="SMART" id="SM00746"/>
    </source>
</evidence>
<dbReference type="GeneTree" id="ENSGT00940000177548"/>
<keyword evidence="3" id="KW-1185">Reference proteome</keyword>
<reference evidence="2" key="2">
    <citation type="submission" date="2025-09" db="UniProtKB">
        <authorList>
            <consortium name="Ensembl"/>
        </authorList>
    </citation>
    <scope>IDENTIFICATION</scope>
</reference>
<evidence type="ECO:0000313" key="2">
    <source>
        <dbReference type="Ensembl" id="ENSXCOP00000017818.1"/>
    </source>
</evidence>
<name>A0A3B5M150_9TELE</name>
<dbReference type="AlphaFoldDB" id="A0A3B5M150"/>
<proteinExistence type="predicted"/>
<dbReference type="SMART" id="SM00746">
    <property type="entry name" value="TRASH"/>
    <property type="match status" value="2"/>
</dbReference>
<dbReference type="Proteomes" id="UP000261380">
    <property type="component" value="Unplaced"/>
</dbReference>
<feature type="domain" description="TRASH" evidence="1">
    <location>
        <begin position="66"/>
        <end position="104"/>
    </location>
</feature>
<evidence type="ECO:0000313" key="3">
    <source>
        <dbReference type="Proteomes" id="UP000261380"/>
    </source>
</evidence>
<dbReference type="InterPro" id="IPR051284">
    <property type="entry name" value="ZnF_MYMT-QRICH1"/>
</dbReference>
<dbReference type="Ensembl" id="ENSXCOT00000018042.1">
    <property type="protein sequence ID" value="ENSXCOP00000017818.1"/>
    <property type="gene ID" value="ENSXCOG00000013425.1"/>
</dbReference>
<dbReference type="PANTHER" id="PTHR45736:SF5">
    <property type="entry name" value="ZINC FINGER MYM-TYPE PROTEIN 4"/>
    <property type="match status" value="1"/>
</dbReference>
<reference evidence="2" key="1">
    <citation type="submission" date="2025-08" db="UniProtKB">
        <authorList>
            <consortium name="Ensembl"/>
        </authorList>
    </citation>
    <scope>IDENTIFICATION</scope>
</reference>
<dbReference type="InterPro" id="IPR011017">
    <property type="entry name" value="TRASH_dom"/>
</dbReference>
<protein>
    <recommendedName>
        <fullName evidence="1">TRASH domain-containing protein</fullName>
    </recommendedName>
</protein>
<organism evidence="2 3">
    <name type="scientific">Xiphophorus couchianus</name>
    <name type="common">Monterrey platyfish</name>
    <dbReference type="NCBI Taxonomy" id="32473"/>
    <lineage>
        <taxon>Eukaryota</taxon>
        <taxon>Metazoa</taxon>
        <taxon>Chordata</taxon>
        <taxon>Craniata</taxon>
        <taxon>Vertebrata</taxon>
        <taxon>Euteleostomi</taxon>
        <taxon>Actinopterygii</taxon>
        <taxon>Neopterygii</taxon>
        <taxon>Teleostei</taxon>
        <taxon>Neoteleostei</taxon>
        <taxon>Acanthomorphata</taxon>
        <taxon>Ovalentaria</taxon>
        <taxon>Atherinomorphae</taxon>
        <taxon>Cyprinodontiformes</taxon>
        <taxon>Poeciliidae</taxon>
        <taxon>Poeciliinae</taxon>
        <taxon>Xiphophorus</taxon>
    </lineage>
</organism>
<feature type="domain" description="TRASH" evidence="1">
    <location>
        <begin position="23"/>
        <end position="58"/>
    </location>
</feature>
<dbReference type="PANTHER" id="PTHR45736">
    <property type="entry name" value="ZINC FINGER MYM-TYPE PROTEIN"/>
    <property type="match status" value="1"/>
</dbReference>